<accession>A0ACA9Q3C5</accession>
<feature type="non-terminal residue" evidence="1">
    <location>
        <position position="64"/>
    </location>
</feature>
<protein>
    <submittedName>
        <fullName evidence="1">9254_t:CDS:1</fullName>
    </submittedName>
</protein>
<name>A0ACA9Q3C5_9GLOM</name>
<gene>
    <name evidence="1" type="ORF">ACOLOM_LOCUS11841</name>
</gene>
<keyword evidence="2" id="KW-1185">Reference proteome</keyword>
<reference evidence="1" key="1">
    <citation type="submission" date="2021-06" db="EMBL/GenBank/DDBJ databases">
        <authorList>
            <person name="Kallberg Y."/>
            <person name="Tangrot J."/>
            <person name="Rosling A."/>
        </authorList>
    </citation>
    <scope>NUCLEOTIDE SEQUENCE</scope>
    <source>
        <strain evidence="1">CL356</strain>
    </source>
</reference>
<feature type="non-terminal residue" evidence="1">
    <location>
        <position position="1"/>
    </location>
</feature>
<dbReference type="Proteomes" id="UP000789525">
    <property type="component" value="Unassembled WGS sequence"/>
</dbReference>
<evidence type="ECO:0000313" key="2">
    <source>
        <dbReference type="Proteomes" id="UP000789525"/>
    </source>
</evidence>
<organism evidence="1 2">
    <name type="scientific">Acaulospora colombiana</name>
    <dbReference type="NCBI Taxonomy" id="27376"/>
    <lineage>
        <taxon>Eukaryota</taxon>
        <taxon>Fungi</taxon>
        <taxon>Fungi incertae sedis</taxon>
        <taxon>Mucoromycota</taxon>
        <taxon>Glomeromycotina</taxon>
        <taxon>Glomeromycetes</taxon>
        <taxon>Diversisporales</taxon>
        <taxon>Acaulosporaceae</taxon>
        <taxon>Acaulospora</taxon>
    </lineage>
</organism>
<dbReference type="EMBL" id="CAJVPT010044655">
    <property type="protein sequence ID" value="CAG8734740.1"/>
    <property type="molecule type" value="Genomic_DNA"/>
</dbReference>
<evidence type="ECO:0000313" key="1">
    <source>
        <dbReference type="EMBL" id="CAG8734740.1"/>
    </source>
</evidence>
<comment type="caution">
    <text evidence="1">The sequence shown here is derived from an EMBL/GenBank/DDBJ whole genome shotgun (WGS) entry which is preliminary data.</text>
</comment>
<proteinExistence type="predicted"/>
<sequence length="64" mass="6905">PVSSLFLAMTTGSKYINITGATIAVKYLWPFGTKWEELDSNSCSSLGKMASGRCECASVVKRPD</sequence>